<dbReference type="HOGENOM" id="CLU_003794_0_1_1"/>
<dbReference type="STRING" id="2903.R1BCN6"/>
<dbReference type="PANTHER" id="PTHR10527">
    <property type="entry name" value="IMPORTIN BETA"/>
    <property type="match status" value="1"/>
</dbReference>
<keyword evidence="4" id="KW-0677">Repeat</keyword>
<dbReference type="GO" id="GO:0005737">
    <property type="term" value="C:cytoplasm"/>
    <property type="evidence" value="ECO:0007669"/>
    <property type="project" value="UniProtKB-SubCell"/>
</dbReference>
<organism evidence="6 7">
    <name type="scientific">Emiliania huxleyi (strain CCMP1516)</name>
    <dbReference type="NCBI Taxonomy" id="280463"/>
    <lineage>
        <taxon>Eukaryota</taxon>
        <taxon>Haptista</taxon>
        <taxon>Haptophyta</taxon>
        <taxon>Prymnesiophyceae</taxon>
        <taxon>Isochrysidales</taxon>
        <taxon>Noelaerhabdaceae</taxon>
        <taxon>Emiliania</taxon>
    </lineage>
</organism>
<dbReference type="Gene3D" id="1.25.10.10">
    <property type="entry name" value="Leucine-rich Repeat Variant"/>
    <property type="match status" value="1"/>
</dbReference>
<keyword evidence="5" id="KW-0653">Protein transport</keyword>
<keyword evidence="7" id="KW-1185">Reference proteome</keyword>
<reference evidence="7" key="1">
    <citation type="journal article" date="2013" name="Nature">
        <title>Pan genome of the phytoplankton Emiliania underpins its global distribution.</title>
        <authorList>
            <person name="Read B.A."/>
            <person name="Kegel J."/>
            <person name="Klute M.J."/>
            <person name="Kuo A."/>
            <person name="Lefebvre S.C."/>
            <person name="Maumus F."/>
            <person name="Mayer C."/>
            <person name="Miller J."/>
            <person name="Monier A."/>
            <person name="Salamov A."/>
            <person name="Young J."/>
            <person name="Aguilar M."/>
            <person name="Claverie J.M."/>
            <person name="Frickenhaus S."/>
            <person name="Gonzalez K."/>
            <person name="Herman E.K."/>
            <person name="Lin Y.C."/>
            <person name="Napier J."/>
            <person name="Ogata H."/>
            <person name="Sarno A.F."/>
            <person name="Shmutz J."/>
            <person name="Schroeder D."/>
            <person name="de Vargas C."/>
            <person name="Verret F."/>
            <person name="von Dassow P."/>
            <person name="Valentin K."/>
            <person name="Van de Peer Y."/>
            <person name="Wheeler G."/>
            <person name="Dacks J.B."/>
            <person name="Delwiche C.F."/>
            <person name="Dyhrman S.T."/>
            <person name="Glockner G."/>
            <person name="John U."/>
            <person name="Richards T."/>
            <person name="Worden A.Z."/>
            <person name="Zhang X."/>
            <person name="Grigoriev I.V."/>
            <person name="Allen A.E."/>
            <person name="Bidle K."/>
            <person name="Borodovsky M."/>
            <person name="Bowler C."/>
            <person name="Brownlee C."/>
            <person name="Cock J.M."/>
            <person name="Elias M."/>
            <person name="Gladyshev V.N."/>
            <person name="Groth M."/>
            <person name="Guda C."/>
            <person name="Hadaegh A."/>
            <person name="Iglesias-Rodriguez M.D."/>
            <person name="Jenkins J."/>
            <person name="Jones B.M."/>
            <person name="Lawson T."/>
            <person name="Leese F."/>
            <person name="Lindquist E."/>
            <person name="Lobanov A."/>
            <person name="Lomsadze A."/>
            <person name="Malik S.B."/>
            <person name="Marsh M.E."/>
            <person name="Mackinder L."/>
            <person name="Mock T."/>
            <person name="Mueller-Roeber B."/>
            <person name="Pagarete A."/>
            <person name="Parker M."/>
            <person name="Probert I."/>
            <person name="Quesneville H."/>
            <person name="Raines C."/>
            <person name="Rensing S.A."/>
            <person name="Riano-Pachon D.M."/>
            <person name="Richier S."/>
            <person name="Rokitta S."/>
            <person name="Shiraiwa Y."/>
            <person name="Soanes D.M."/>
            <person name="van der Giezen M."/>
            <person name="Wahlund T.M."/>
            <person name="Williams B."/>
            <person name="Wilson W."/>
            <person name="Wolfe G."/>
            <person name="Wurch L.L."/>
        </authorList>
    </citation>
    <scope>NUCLEOTIDE SEQUENCE</scope>
</reference>
<dbReference type="AlphaFoldDB" id="A0A0D3I883"/>
<dbReference type="Pfam" id="PF13513">
    <property type="entry name" value="HEAT_EZ"/>
    <property type="match status" value="1"/>
</dbReference>
<evidence type="ECO:0000256" key="2">
    <source>
        <dbReference type="ARBA" id="ARBA00022448"/>
    </source>
</evidence>
<dbReference type="Proteomes" id="UP000013827">
    <property type="component" value="Unassembled WGS sequence"/>
</dbReference>
<sequence length="1129" mass="117128">MSFDFAALLSPDNAVRKSAESQFEQCRQAQPQLVATQLVAALSQPGGSPTSELCAVLARRYLPPLFALAEIHFSLEAREHVKAGLLACLGSASHPPSLRRKLCSLVGRLGAEFHAAGSWPQLSAFIAAACADGAAPEVHESALSVLSHMAPALVEPAAWAACGQSVQATLVDGLGAARAPAVRQAALASLAALLRTSAAAEQEAERELRSPADDKARKAAKASRKAQKAIGQSLGEGLPAMLGALEGALQAGGTDATAALESLAEVAENQPRLFRPVLPQVVEGMASLAVSAQLPATQRIAALEVVVTLAETQPKLCLKVEGFAARMVSTLLSRMVTLGEDCGEWDEAEPPDGMADDDCAEDDLEAGYAAEALDRVVSALEGAGVAEALLPQLEALANGAAWQQRHAALVAVGMVCETCAASLLPHLAALLSLVASGASAPEPRVRWAACFALGLLSDEFEQLSAQHHATALPLLLRGIGDASRRVQAASALGVSNLASQMEREALEPYAQQLLAALHGLLAASPPHYVAFAAASTLSQLFDTLGDGVAPVYATFMPMLRSYFEGAIGAKAHRLAAALLSAIGSLAAAAGEEAFQPDAEATVAPLVELLLRQRPMLCESSLLEPLHACLARLAAPMGAPFGRYFAVVLPTLLEAAGVEPEVQTDLVEEQPADGEEEEHIDTHYVPNKGCGFLRAQMEEKLMGVSALHEYADALGAGFAPFVPACVEAASSLLGYKFHPRVRTSSAFVMGDAVKALVAAAKAGEQGGEASAASLVGSVLKPLSEAVHREKELEPLDGMLSVLLDVLRLQRLEGCALLSPPQLNGLVALLKHALHLDARRTAARADAAAEEEEGEGAELDEEWELLLTAVHTMRELLRLHGAAIVPTLEAQLLPAVGQWLAADENHQAASLYALADLVEFGGQDAAKRYTQLALPHIHAAVALEDGKQKRTAAAAHALGAVGKHGGKLLSRAATADAAARLAAVLQAPDARCAAMAERTEAAALALGKLLSHRHAHLEAAGTAAPLTPLWLSHLPLKNADEEDAQAALRCLCEVLERAGAGKPDLPLGADLPLALGVLGAAAAKEATGAELASQMQRLLLGWQAAHPAALQASAAALPPPVQQGLARLVAA</sequence>
<name>A0A0D3I883_EMIH1</name>
<reference evidence="6" key="2">
    <citation type="submission" date="2024-10" db="UniProtKB">
        <authorList>
            <consortium name="EnsemblProtists"/>
        </authorList>
    </citation>
    <scope>IDENTIFICATION</scope>
</reference>
<dbReference type="OMA" id="EHIDTHY"/>
<evidence type="ECO:0000256" key="4">
    <source>
        <dbReference type="ARBA" id="ARBA00022737"/>
    </source>
</evidence>
<evidence type="ECO:0000256" key="3">
    <source>
        <dbReference type="ARBA" id="ARBA00022490"/>
    </source>
</evidence>
<evidence type="ECO:0008006" key="8">
    <source>
        <dbReference type="Google" id="ProtNLM"/>
    </source>
</evidence>
<dbReference type="PaxDb" id="2903-EOD07468"/>
<comment type="subcellular location">
    <subcellularLocation>
        <location evidence="1">Cytoplasm</location>
    </subcellularLocation>
</comment>
<proteinExistence type="predicted"/>
<dbReference type="InterPro" id="IPR011989">
    <property type="entry name" value="ARM-like"/>
</dbReference>
<evidence type="ECO:0000313" key="7">
    <source>
        <dbReference type="Proteomes" id="UP000013827"/>
    </source>
</evidence>
<dbReference type="InterPro" id="IPR016024">
    <property type="entry name" value="ARM-type_fold"/>
</dbReference>
<evidence type="ECO:0000256" key="5">
    <source>
        <dbReference type="ARBA" id="ARBA00022927"/>
    </source>
</evidence>
<keyword evidence="2" id="KW-0813">Transport</keyword>
<dbReference type="Pfam" id="PF18808">
    <property type="entry name" value="Importin_rep_4"/>
    <property type="match status" value="1"/>
</dbReference>
<dbReference type="EnsemblProtists" id="EOD07468">
    <property type="protein sequence ID" value="EOD07468"/>
    <property type="gene ID" value="EMIHUDRAFT_453318"/>
</dbReference>
<dbReference type="InterPro" id="IPR040122">
    <property type="entry name" value="Importin_beta"/>
</dbReference>
<protein>
    <recommendedName>
        <fullName evidence="8">TOG domain-containing protein</fullName>
    </recommendedName>
</protein>
<dbReference type="RefSeq" id="XP_005759897.1">
    <property type="nucleotide sequence ID" value="XM_005759840.1"/>
</dbReference>
<keyword evidence="3" id="KW-0963">Cytoplasm</keyword>
<dbReference type="InterPro" id="IPR041653">
    <property type="entry name" value="Importin_rep_4"/>
</dbReference>
<dbReference type="SUPFAM" id="SSF48371">
    <property type="entry name" value="ARM repeat"/>
    <property type="match status" value="1"/>
</dbReference>
<accession>A0A0D3I883</accession>
<dbReference type="KEGG" id="ehx:EMIHUDRAFT_453318"/>
<dbReference type="GO" id="GO:0006606">
    <property type="term" value="P:protein import into nucleus"/>
    <property type="evidence" value="ECO:0007669"/>
    <property type="project" value="InterPro"/>
</dbReference>
<dbReference type="eggNOG" id="KOG2171">
    <property type="taxonomic scope" value="Eukaryota"/>
</dbReference>
<dbReference type="GO" id="GO:0005634">
    <property type="term" value="C:nucleus"/>
    <property type="evidence" value="ECO:0007669"/>
    <property type="project" value="UniProtKB-SubCell"/>
</dbReference>
<evidence type="ECO:0000313" key="6">
    <source>
        <dbReference type="EnsemblProtists" id="EOD07468"/>
    </source>
</evidence>
<dbReference type="GeneID" id="17253586"/>
<evidence type="ECO:0000256" key="1">
    <source>
        <dbReference type="ARBA" id="ARBA00004496"/>
    </source>
</evidence>